<evidence type="ECO:0000313" key="3">
    <source>
        <dbReference type="Proteomes" id="UP000837857"/>
    </source>
</evidence>
<proteinExistence type="predicted"/>
<sequence length="76" mass="7989">MKRCASMSAAPPPGGIHPLSLSHSAASFWTITFSQKVATALYAVSPLSIADTTAGRERPRPTLPVRVERSDSHAGS</sequence>
<accession>A0ABN8ITY2</accession>
<feature type="non-terminal residue" evidence="2">
    <location>
        <position position="76"/>
    </location>
</feature>
<feature type="compositionally biased region" description="Basic and acidic residues" evidence="1">
    <location>
        <begin position="54"/>
        <end position="76"/>
    </location>
</feature>
<dbReference type="EMBL" id="OW152816">
    <property type="protein sequence ID" value="CAH2066583.1"/>
    <property type="molecule type" value="Genomic_DNA"/>
</dbReference>
<keyword evidence="3" id="KW-1185">Reference proteome</keyword>
<protein>
    <submittedName>
        <fullName evidence="2">Uncharacterized protein</fullName>
    </submittedName>
</protein>
<organism evidence="2 3">
    <name type="scientific">Iphiclides podalirius</name>
    <name type="common">scarce swallowtail</name>
    <dbReference type="NCBI Taxonomy" id="110791"/>
    <lineage>
        <taxon>Eukaryota</taxon>
        <taxon>Metazoa</taxon>
        <taxon>Ecdysozoa</taxon>
        <taxon>Arthropoda</taxon>
        <taxon>Hexapoda</taxon>
        <taxon>Insecta</taxon>
        <taxon>Pterygota</taxon>
        <taxon>Neoptera</taxon>
        <taxon>Endopterygota</taxon>
        <taxon>Lepidoptera</taxon>
        <taxon>Glossata</taxon>
        <taxon>Ditrysia</taxon>
        <taxon>Papilionoidea</taxon>
        <taxon>Papilionidae</taxon>
        <taxon>Papilioninae</taxon>
        <taxon>Iphiclides</taxon>
    </lineage>
</organism>
<reference evidence="2" key="1">
    <citation type="submission" date="2022-03" db="EMBL/GenBank/DDBJ databases">
        <authorList>
            <person name="Martin H S."/>
        </authorList>
    </citation>
    <scope>NUCLEOTIDE SEQUENCE</scope>
</reference>
<evidence type="ECO:0000313" key="2">
    <source>
        <dbReference type="EMBL" id="CAH2066583.1"/>
    </source>
</evidence>
<dbReference type="Proteomes" id="UP000837857">
    <property type="component" value="Chromosome 4"/>
</dbReference>
<evidence type="ECO:0000256" key="1">
    <source>
        <dbReference type="SAM" id="MobiDB-lite"/>
    </source>
</evidence>
<name>A0ABN8ITY2_9NEOP</name>
<feature type="region of interest" description="Disordered" evidence="1">
    <location>
        <begin position="50"/>
        <end position="76"/>
    </location>
</feature>
<gene>
    <name evidence="2" type="ORF">IPOD504_LOCUS13491</name>
</gene>